<keyword evidence="1" id="KW-0812">Transmembrane</keyword>
<comment type="caution">
    <text evidence="2">The sequence shown here is derived from an EMBL/GenBank/DDBJ whole genome shotgun (WGS) entry which is preliminary data.</text>
</comment>
<organism evidence="2 3">
    <name type="scientific">Granulicella arctica</name>
    <dbReference type="NCBI Taxonomy" id="940613"/>
    <lineage>
        <taxon>Bacteria</taxon>
        <taxon>Pseudomonadati</taxon>
        <taxon>Acidobacteriota</taxon>
        <taxon>Terriglobia</taxon>
        <taxon>Terriglobales</taxon>
        <taxon>Acidobacteriaceae</taxon>
        <taxon>Granulicella</taxon>
    </lineage>
</organism>
<accession>A0A7Y9PFT0</accession>
<dbReference type="AlphaFoldDB" id="A0A7Y9PFT0"/>
<name>A0A7Y9PFT0_9BACT</name>
<gene>
    <name evidence="2" type="ORF">HDF17_001371</name>
</gene>
<proteinExistence type="predicted"/>
<keyword evidence="1" id="KW-0472">Membrane</keyword>
<dbReference type="EMBL" id="JACCCW010000001">
    <property type="protein sequence ID" value="NYF79084.1"/>
    <property type="molecule type" value="Genomic_DNA"/>
</dbReference>
<evidence type="ECO:0000313" key="2">
    <source>
        <dbReference type="EMBL" id="NYF79084.1"/>
    </source>
</evidence>
<dbReference type="Proteomes" id="UP000589520">
    <property type="component" value="Unassembled WGS sequence"/>
</dbReference>
<feature type="transmembrane region" description="Helical" evidence="1">
    <location>
        <begin position="6"/>
        <end position="26"/>
    </location>
</feature>
<feature type="transmembrane region" description="Helical" evidence="1">
    <location>
        <begin position="47"/>
        <end position="71"/>
    </location>
</feature>
<evidence type="ECO:0000313" key="3">
    <source>
        <dbReference type="Proteomes" id="UP000589520"/>
    </source>
</evidence>
<protein>
    <submittedName>
        <fullName evidence="2">Uncharacterized protein</fullName>
    </submittedName>
</protein>
<keyword evidence="1" id="KW-1133">Transmembrane helix</keyword>
<reference evidence="2 3" key="1">
    <citation type="submission" date="2020-07" db="EMBL/GenBank/DDBJ databases">
        <title>Genomic Encyclopedia of Type Strains, Phase IV (KMG-V): Genome sequencing to study the core and pangenomes of soil and plant-associated prokaryotes.</title>
        <authorList>
            <person name="Whitman W."/>
        </authorList>
    </citation>
    <scope>NUCLEOTIDE SEQUENCE [LARGE SCALE GENOMIC DNA]</scope>
    <source>
        <strain evidence="2 3">X4EP2</strain>
    </source>
</reference>
<evidence type="ECO:0000256" key="1">
    <source>
        <dbReference type="SAM" id="Phobius"/>
    </source>
</evidence>
<keyword evidence="3" id="KW-1185">Reference proteome</keyword>
<sequence>MYLGELEFVTVLLALSLVAWIGWRSALCRYRIHKNTSRARIRALREFLVLLSFFIASGLSLLLIVVLAALLRGWNVGQRIRFRSPDGKYVAAISESGSHALSRNTVGVTVHHLWNPIVSEVYGGEGDAVDVKIHWSDSEHLVIHYRDYGMEKGSGYESVCRPSVGPIQIVCEAERVRNQE</sequence>